<sequence>MKSLRLLSTLIAVVLGISSYDANAQNWSESRLQEMYLGYLEDQGIEGWIDSDGDVQFTYNDRNYFVEVNEDDNEFFRVVLFNIWPIESQSEAVQVAFAVDEVNRQAKVAKAYTQNDNVWIACELFVGHPEDFKPVFDRCLTAIDAAIDTFVAEM</sequence>
<dbReference type="OrthoDB" id="1002047at2"/>
<protein>
    <recommendedName>
        <fullName evidence="4">YbjN domain-containing protein</fullName>
    </recommendedName>
</protein>
<name>A0A6L3ZH61_9FLAO</name>
<comment type="caution">
    <text evidence="2">The sequence shown here is derived from an EMBL/GenBank/DDBJ whole genome shotgun (WGS) entry which is preliminary data.</text>
</comment>
<keyword evidence="3" id="KW-1185">Reference proteome</keyword>
<proteinExistence type="predicted"/>
<dbReference type="Proteomes" id="UP000484164">
    <property type="component" value="Unassembled WGS sequence"/>
</dbReference>
<evidence type="ECO:0000256" key="1">
    <source>
        <dbReference type="SAM" id="SignalP"/>
    </source>
</evidence>
<dbReference type="AlphaFoldDB" id="A0A6L3ZH61"/>
<evidence type="ECO:0000313" key="3">
    <source>
        <dbReference type="Proteomes" id="UP000484164"/>
    </source>
</evidence>
<keyword evidence="1" id="KW-0732">Signal</keyword>
<gene>
    <name evidence="2" type="ORF">F8C82_00490</name>
</gene>
<evidence type="ECO:0000313" key="2">
    <source>
        <dbReference type="EMBL" id="KAB2816908.1"/>
    </source>
</evidence>
<dbReference type="RefSeq" id="WP_151691480.1">
    <property type="nucleotide sequence ID" value="NZ_BMGX01000002.1"/>
</dbReference>
<accession>A0A6L3ZH61</accession>
<dbReference type="EMBL" id="WBVQ01000001">
    <property type="protein sequence ID" value="KAB2816908.1"/>
    <property type="molecule type" value="Genomic_DNA"/>
</dbReference>
<feature type="chain" id="PRO_5027033277" description="YbjN domain-containing protein" evidence="1">
    <location>
        <begin position="25"/>
        <end position="154"/>
    </location>
</feature>
<feature type="signal peptide" evidence="1">
    <location>
        <begin position="1"/>
        <end position="24"/>
    </location>
</feature>
<organism evidence="2 3">
    <name type="scientific">Phaeocystidibacter marisrubri</name>
    <dbReference type="NCBI Taxonomy" id="1577780"/>
    <lineage>
        <taxon>Bacteria</taxon>
        <taxon>Pseudomonadati</taxon>
        <taxon>Bacteroidota</taxon>
        <taxon>Flavobacteriia</taxon>
        <taxon>Flavobacteriales</taxon>
        <taxon>Phaeocystidibacteraceae</taxon>
        <taxon>Phaeocystidibacter</taxon>
    </lineage>
</organism>
<evidence type="ECO:0008006" key="4">
    <source>
        <dbReference type="Google" id="ProtNLM"/>
    </source>
</evidence>
<reference evidence="2 3" key="1">
    <citation type="submission" date="2019-10" db="EMBL/GenBank/DDBJ databases">
        <title>Genome sequence of Phaeocystidibacter marisrubri JCM30614 (type strain).</title>
        <authorList>
            <person name="Bowman J.P."/>
        </authorList>
    </citation>
    <scope>NUCLEOTIDE SEQUENCE [LARGE SCALE GENOMIC DNA]</scope>
    <source>
        <strain evidence="2 3">JCM 30614</strain>
    </source>
</reference>